<dbReference type="AlphaFoldDB" id="A0A3M7LZW3"/>
<accession>A0A3M7LZW3</accession>
<name>A0A3M7LZW3_9PLEO</name>
<keyword evidence="3" id="KW-1185">Reference proteome</keyword>
<feature type="compositionally biased region" description="Basic residues" evidence="1">
    <location>
        <begin position="1"/>
        <end position="13"/>
    </location>
</feature>
<protein>
    <submittedName>
        <fullName evidence="2">Uncharacterized protein</fullName>
    </submittedName>
</protein>
<organism evidence="2 3">
    <name type="scientific">Pyrenophora seminiperda CCB06</name>
    <dbReference type="NCBI Taxonomy" id="1302712"/>
    <lineage>
        <taxon>Eukaryota</taxon>
        <taxon>Fungi</taxon>
        <taxon>Dikarya</taxon>
        <taxon>Ascomycota</taxon>
        <taxon>Pezizomycotina</taxon>
        <taxon>Dothideomycetes</taxon>
        <taxon>Pleosporomycetidae</taxon>
        <taxon>Pleosporales</taxon>
        <taxon>Pleosporineae</taxon>
        <taxon>Pleosporaceae</taxon>
        <taxon>Pyrenophora</taxon>
    </lineage>
</organism>
<dbReference type="EMBL" id="KE747811">
    <property type="protein sequence ID" value="RMZ67751.1"/>
    <property type="molecule type" value="Genomic_DNA"/>
</dbReference>
<evidence type="ECO:0000256" key="1">
    <source>
        <dbReference type="SAM" id="MobiDB-lite"/>
    </source>
</evidence>
<sequence length="62" mass="7315">MLHKRDLQRRHGNMSRDVVKSGNRHCRAEQLLAWTRQRHGCQDCRAHAPSEPVRHVSHQNII</sequence>
<evidence type="ECO:0000313" key="2">
    <source>
        <dbReference type="EMBL" id="RMZ67751.1"/>
    </source>
</evidence>
<evidence type="ECO:0000313" key="3">
    <source>
        <dbReference type="Proteomes" id="UP000265663"/>
    </source>
</evidence>
<feature type="region of interest" description="Disordered" evidence="1">
    <location>
        <begin position="1"/>
        <end position="22"/>
    </location>
</feature>
<gene>
    <name evidence="2" type="ORF">GMOD_00010131</name>
</gene>
<reference evidence="2 3" key="1">
    <citation type="journal article" date="2014" name="PLoS ONE">
        <title>De novo Genome Assembly of the Fungal Plant Pathogen Pyrenophora semeniperda.</title>
        <authorList>
            <person name="Soliai M.M."/>
            <person name="Meyer S.E."/>
            <person name="Udall J.A."/>
            <person name="Elzinga D.E."/>
            <person name="Hermansen R.A."/>
            <person name="Bodily P.M."/>
            <person name="Hart A.A."/>
            <person name="Coleman C.E."/>
        </authorList>
    </citation>
    <scope>NUCLEOTIDE SEQUENCE [LARGE SCALE GENOMIC DNA]</scope>
    <source>
        <strain evidence="2 3">CCB06</strain>
        <tissue evidence="2">Mycelium</tissue>
    </source>
</reference>
<proteinExistence type="predicted"/>
<dbReference type="Proteomes" id="UP000265663">
    <property type="component" value="Unassembled WGS sequence"/>
</dbReference>